<comment type="caution">
    <text evidence="2">The sequence shown here is derived from an EMBL/GenBank/DDBJ whole genome shotgun (WGS) entry which is preliminary data.</text>
</comment>
<keyword evidence="3" id="KW-1185">Reference proteome</keyword>
<dbReference type="Proteomes" id="UP000634435">
    <property type="component" value="Unassembled WGS sequence"/>
</dbReference>
<protein>
    <recommendedName>
        <fullName evidence="4">DUF3889 domain-containing protein</fullName>
    </recommendedName>
</protein>
<dbReference type="Pfam" id="PF13028">
    <property type="entry name" value="DUF3889"/>
    <property type="match status" value="1"/>
</dbReference>
<evidence type="ECO:0008006" key="4">
    <source>
        <dbReference type="Google" id="ProtNLM"/>
    </source>
</evidence>
<sequence>MHSFFIAISLSMFMFTGIASPAATESPLTVDEGVPAYAKWGKMAVKATMAKYPDAEIIDYLYSGNEVKDDSKVEKFKLWLRQGNKEFGVRINIRYHQDTEKVEGITFQETSK</sequence>
<reference evidence="3" key="1">
    <citation type="journal article" date="2019" name="Int. J. Syst. Evol. Microbiol.">
        <title>The Global Catalogue of Microorganisms (GCM) 10K type strain sequencing project: providing services to taxonomists for standard genome sequencing and annotation.</title>
        <authorList>
            <consortium name="The Broad Institute Genomics Platform"/>
            <consortium name="The Broad Institute Genome Sequencing Center for Infectious Disease"/>
            <person name="Wu L."/>
            <person name="Ma J."/>
        </authorList>
    </citation>
    <scope>NUCLEOTIDE SEQUENCE [LARGE SCALE GENOMIC DNA]</scope>
    <source>
        <strain evidence="3">JCM 30071</strain>
    </source>
</reference>
<name>A0ABQ2DF87_9BACI</name>
<gene>
    <name evidence="2" type="ORF">GCM10007111_17730</name>
</gene>
<evidence type="ECO:0000256" key="1">
    <source>
        <dbReference type="SAM" id="SignalP"/>
    </source>
</evidence>
<keyword evidence="1" id="KW-0732">Signal</keyword>
<dbReference type="RefSeq" id="WP_188942815.1">
    <property type="nucleotide sequence ID" value="NZ_BMPN01000002.1"/>
</dbReference>
<evidence type="ECO:0000313" key="3">
    <source>
        <dbReference type="Proteomes" id="UP000634435"/>
    </source>
</evidence>
<feature type="chain" id="PRO_5046852626" description="DUF3889 domain-containing protein" evidence="1">
    <location>
        <begin position="23"/>
        <end position="112"/>
    </location>
</feature>
<dbReference type="Gene3D" id="3.10.450.390">
    <property type="entry name" value="Protein of unknown function DUF3889"/>
    <property type="match status" value="1"/>
</dbReference>
<evidence type="ECO:0000313" key="2">
    <source>
        <dbReference type="EMBL" id="GGJ55919.1"/>
    </source>
</evidence>
<dbReference type="EMBL" id="BMPN01000002">
    <property type="protein sequence ID" value="GGJ55919.1"/>
    <property type="molecule type" value="Genomic_DNA"/>
</dbReference>
<organism evidence="2 3">
    <name type="scientific">Virgibacillus kapii</name>
    <dbReference type="NCBI Taxonomy" id="1638645"/>
    <lineage>
        <taxon>Bacteria</taxon>
        <taxon>Bacillati</taxon>
        <taxon>Bacillota</taxon>
        <taxon>Bacilli</taxon>
        <taxon>Bacillales</taxon>
        <taxon>Bacillaceae</taxon>
        <taxon>Virgibacillus</taxon>
    </lineage>
</organism>
<proteinExistence type="predicted"/>
<feature type="signal peptide" evidence="1">
    <location>
        <begin position="1"/>
        <end position="22"/>
    </location>
</feature>
<dbReference type="InterPro" id="IPR024987">
    <property type="entry name" value="DUF3889"/>
</dbReference>
<accession>A0ABQ2DF87</accession>